<dbReference type="STRING" id="1173022.Cri9333_3583"/>
<keyword evidence="1" id="KW-1133">Transmembrane helix</keyword>
<evidence type="ECO:0000313" key="2">
    <source>
        <dbReference type="EMBL" id="AFZ14406.1"/>
    </source>
</evidence>
<organism evidence="2 3">
    <name type="scientific">Crinalium epipsammum PCC 9333</name>
    <dbReference type="NCBI Taxonomy" id="1173022"/>
    <lineage>
        <taxon>Bacteria</taxon>
        <taxon>Bacillati</taxon>
        <taxon>Cyanobacteriota</taxon>
        <taxon>Cyanophyceae</taxon>
        <taxon>Gomontiellales</taxon>
        <taxon>Gomontiellaceae</taxon>
        <taxon>Crinalium</taxon>
    </lineage>
</organism>
<dbReference type="KEGG" id="cep:Cri9333_3583"/>
<dbReference type="EMBL" id="CP003620">
    <property type="protein sequence ID" value="AFZ14406.1"/>
    <property type="molecule type" value="Genomic_DNA"/>
</dbReference>
<name>K9W2F4_9CYAN</name>
<feature type="transmembrane region" description="Helical" evidence="1">
    <location>
        <begin position="6"/>
        <end position="25"/>
    </location>
</feature>
<dbReference type="RefSeq" id="WP_015204511.1">
    <property type="nucleotide sequence ID" value="NC_019753.1"/>
</dbReference>
<reference evidence="2 3" key="1">
    <citation type="submission" date="2012-06" db="EMBL/GenBank/DDBJ databases">
        <title>Finished chromosome of genome of Crinalium epipsammum PCC 9333.</title>
        <authorList>
            <consortium name="US DOE Joint Genome Institute"/>
            <person name="Gugger M."/>
            <person name="Coursin T."/>
            <person name="Rippka R."/>
            <person name="Tandeau De Marsac N."/>
            <person name="Huntemann M."/>
            <person name="Wei C.-L."/>
            <person name="Han J."/>
            <person name="Detter J.C."/>
            <person name="Han C."/>
            <person name="Tapia R."/>
            <person name="Davenport K."/>
            <person name="Daligault H."/>
            <person name="Erkkila T."/>
            <person name="Gu W."/>
            <person name="Munk A.C.C."/>
            <person name="Teshima H."/>
            <person name="Xu Y."/>
            <person name="Chain P."/>
            <person name="Chen A."/>
            <person name="Krypides N."/>
            <person name="Mavromatis K."/>
            <person name="Markowitz V."/>
            <person name="Szeto E."/>
            <person name="Ivanova N."/>
            <person name="Mikhailova N."/>
            <person name="Ovchinnikova G."/>
            <person name="Pagani I."/>
            <person name="Pati A."/>
            <person name="Goodwin L."/>
            <person name="Peters L."/>
            <person name="Pitluck S."/>
            <person name="Woyke T."/>
            <person name="Kerfeld C."/>
        </authorList>
    </citation>
    <scope>NUCLEOTIDE SEQUENCE [LARGE SCALE GENOMIC DNA]</scope>
    <source>
        <strain evidence="2 3">PCC 9333</strain>
    </source>
</reference>
<accession>K9W2F4</accession>
<sequence>MNLPIFFDIVIGLFFIYLILSLLAAEIQELIATRLQWRAKHLEQSIESLLSGGSEYSLNEHLNEQVEKARNLVKALYNDPLINTLNHEAKERVDKRSQGDNKSIGKGFISERSSAPSYIPSETFASTLLDELKIPHLIKKVQNNPDLKTDLRLILSSYRELRTAIQNKDTESYGKLAETYGDIDEKLENLFKDKESNNVPESLLRSLEVLARRSQNKVGEIDEQVNQLRKEVETWFDRSMDRATGVYKRNAKGVAILIGIAIAILTNTDTFHIISRLSKDTALRTAITTSASQQVALYNNPDIRNQIYKTLGDVSLPLGWTDNNFEQQFGFKPKTDLTKLKFDFGNFLKSLRVVVGWLLSGLAIAMGAPFWFDLLGKVTNVRNAGPRPVSYTKDQPSVSK</sequence>
<dbReference type="AlphaFoldDB" id="K9W2F4"/>
<evidence type="ECO:0000313" key="3">
    <source>
        <dbReference type="Proteomes" id="UP000010472"/>
    </source>
</evidence>
<dbReference type="OrthoDB" id="6286374at2"/>
<evidence type="ECO:0000256" key="1">
    <source>
        <dbReference type="SAM" id="Phobius"/>
    </source>
</evidence>
<keyword evidence="3" id="KW-1185">Reference proteome</keyword>
<keyword evidence="1" id="KW-0812">Transmembrane</keyword>
<feature type="transmembrane region" description="Helical" evidence="1">
    <location>
        <begin position="351"/>
        <end position="372"/>
    </location>
</feature>
<dbReference type="Proteomes" id="UP000010472">
    <property type="component" value="Chromosome"/>
</dbReference>
<dbReference type="eggNOG" id="ENOG502ZAQR">
    <property type="taxonomic scope" value="Bacteria"/>
</dbReference>
<gene>
    <name evidence="2" type="ORF">Cri9333_3583</name>
</gene>
<dbReference type="HOGENOM" id="CLU_037944_1_0_3"/>
<proteinExistence type="predicted"/>
<dbReference type="PATRIC" id="fig|1173022.3.peg.3855"/>
<protein>
    <submittedName>
        <fullName evidence="2">Uncharacterized protein</fullName>
    </submittedName>
</protein>
<keyword evidence="1" id="KW-0472">Membrane</keyword>